<reference evidence="2" key="2">
    <citation type="submission" date="2018-03" db="EMBL/GenBank/DDBJ databases">
        <authorList>
            <person name="Derbyshire K."/>
            <person name="Gray T.A."/>
            <person name="Champion M."/>
        </authorList>
    </citation>
    <scope>NUCLEOTIDE SEQUENCE [LARGE SCALE GENOMIC DNA]</scope>
    <source>
        <strain evidence="2">MKD8</strain>
    </source>
</reference>
<reference evidence="1 2" key="1">
    <citation type="journal article" date="2013" name="Genome Announc.">
        <title>Draft genome sequence of MKD8, a conjugal recipient Mycobacterium smegmatis strain.</title>
        <authorList>
            <person name="Gray T.A."/>
            <person name="Palumbo M.J."/>
            <person name="Derbyshire K.M."/>
        </authorList>
    </citation>
    <scope>NUCLEOTIDE SEQUENCE [LARGE SCALE GENOMIC DNA]</scope>
    <source>
        <strain evidence="1 2">MKD8</strain>
    </source>
</reference>
<dbReference type="AlphaFoldDB" id="A0A2U9PR98"/>
<gene>
    <name evidence="1" type="ORF">D806_033570</name>
</gene>
<dbReference type="RefSeq" id="WP_003894796.1">
    <property type="nucleotide sequence ID" value="NZ_CP027541.1"/>
</dbReference>
<proteinExistence type="predicted"/>
<organism evidence="1 2">
    <name type="scientific">Mycolicibacterium smegmatis (strain MKD8)</name>
    <name type="common">Mycobacterium smegmatis</name>
    <dbReference type="NCBI Taxonomy" id="1214915"/>
    <lineage>
        <taxon>Bacteria</taxon>
        <taxon>Bacillati</taxon>
        <taxon>Actinomycetota</taxon>
        <taxon>Actinomycetes</taxon>
        <taxon>Mycobacteriales</taxon>
        <taxon>Mycobacteriaceae</taxon>
        <taxon>Mycolicibacterium</taxon>
    </lineage>
</organism>
<dbReference type="Proteomes" id="UP000011200">
    <property type="component" value="Chromosome"/>
</dbReference>
<evidence type="ECO:0000313" key="1">
    <source>
        <dbReference type="EMBL" id="AWT54329.1"/>
    </source>
</evidence>
<name>A0A2U9PR98_MYCSE</name>
<dbReference type="EMBL" id="CP027541">
    <property type="protein sequence ID" value="AWT54329.1"/>
    <property type="molecule type" value="Genomic_DNA"/>
</dbReference>
<protein>
    <submittedName>
        <fullName evidence="1">Uncharacterized protein</fullName>
    </submittedName>
</protein>
<sequence>MTVSVADIDEWSVESIREVHRAAAARARASRDAAQGLNALAIFETWEGETADAAREAIASTGKDLDMDAIEAHVVAVAAGQAADDLATIKNRLQVLRQKAASMDMQVDAATNIIVPAAGVSMPLMEAELKAMELQPELNSIVVDANAVDVTFANAIEIASGDGPAVPPIPGTVPPTTADLEPPRDSARGGGYWSVDRSQGGFDKPVQGPVAPWHRAMDPAEMEQLTGPSSGMQEVVEPNWPGMEAEPIAHLQEAYRLRITGQSFDGSAEHVRWIQENGRWYQAKWVDYQFEAEHLTNLATEQDLAGLSLPVVGLGEWEPITIQEIHNVAAHNPRLTMYIPDICGPSIAIGADESPITPGLPSASVPK</sequence>
<evidence type="ECO:0000313" key="2">
    <source>
        <dbReference type="Proteomes" id="UP000011200"/>
    </source>
</evidence>
<accession>A0A2U9PR98</accession>